<sequence>MFFRTLLLGNTDQRSVTLHVVQHPDSLRRKKIDNVKAGGCSDKTAQNPTQRKCKQERVIKDSCGDPHTYPRLRTSRGGPTTPLFGILGCGVTLDDEAREVLAAGCARDILVKQFAITAHLPSFSELETE</sequence>
<reference evidence="1" key="1">
    <citation type="submission" date="2022-02" db="EMBL/GenBank/DDBJ databases">
        <title>Plant Genome Project.</title>
        <authorList>
            <person name="Zhang R.-G."/>
        </authorList>
    </citation>
    <scope>NUCLEOTIDE SEQUENCE</scope>
    <source>
        <strain evidence="1">AT1</strain>
    </source>
</reference>
<accession>A0ACC0NE94</accession>
<dbReference type="Proteomes" id="UP001062846">
    <property type="component" value="Chromosome 6"/>
</dbReference>
<proteinExistence type="predicted"/>
<evidence type="ECO:0000313" key="2">
    <source>
        <dbReference type="Proteomes" id="UP001062846"/>
    </source>
</evidence>
<organism evidence="1 2">
    <name type="scientific">Rhododendron molle</name>
    <name type="common">Chinese azalea</name>
    <name type="synonym">Azalea mollis</name>
    <dbReference type="NCBI Taxonomy" id="49168"/>
    <lineage>
        <taxon>Eukaryota</taxon>
        <taxon>Viridiplantae</taxon>
        <taxon>Streptophyta</taxon>
        <taxon>Embryophyta</taxon>
        <taxon>Tracheophyta</taxon>
        <taxon>Spermatophyta</taxon>
        <taxon>Magnoliopsida</taxon>
        <taxon>eudicotyledons</taxon>
        <taxon>Gunneridae</taxon>
        <taxon>Pentapetalae</taxon>
        <taxon>asterids</taxon>
        <taxon>Ericales</taxon>
        <taxon>Ericaceae</taxon>
        <taxon>Ericoideae</taxon>
        <taxon>Rhodoreae</taxon>
        <taxon>Rhododendron</taxon>
    </lineage>
</organism>
<dbReference type="EMBL" id="CM046393">
    <property type="protein sequence ID" value="KAI8550903.1"/>
    <property type="molecule type" value="Genomic_DNA"/>
</dbReference>
<protein>
    <submittedName>
        <fullName evidence="1">Uncharacterized protein</fullName>
    </submittedName>
</protein>
<keyword evidence="2" id="KW-1185">Reference proteome</keyword>
<evidence type="ECO:0000313" key="1">
    <source>
        <dbReference type="EMBL" id="KAI8550903.1"/>
    </source>
</evidence>
<name>A0ACC0NE94_RHOML</name>
<gene>
    <name evidence="1" type="ORF">RHMOL_Rhmol06G0143500</name>
</gene>
<comment type="caution">
    <text evidence="1">The sequence shown here is derived from an EMBL/GenBank/DDBJ whole genome shotgun (WGS) entry which is preliminary data.</text>
</comment>